<dbReference type="PROSITE" id="PS50853">
    <property type="entry name" value="FN3"/>
    <property type="match status" value="1"/>
</dbReference>
<dbReference type="Proteomes" id="UP001497623">
    <property type="component" value="Unassembled WGS sequence"/>
</dbReference>
<proteinExistence type="predicted"/>
<gene>
    <name evidence="4" type="ORF">MNOR_LOCUS6345</name>
</gene>
<evidence type="ECO:0000256" key="2">
    <source>
        <dbReference type="ARBA" id="ARBA00023157"/>
    </source>
</evidence>
<organism evidence="4 5">
    <name type="scientific">Meganyctiphanes norvegica</name>
    <name type="common">Northern krill</name>
    <name type="synonym">Thysanopoda norvegica</name>
    <dbReference type="NCBI Taxonomy" id="48144"/>
    <lineage>
        <taxon>Eukaryota</taxon>
        <taxon>Metazoa</taxon>
        <taxon>Ecdysozoa</taxon>
        <taxon>Arthropoda</taxon>
        <taxon>Crustacea</taxon>
        <taxon>Multicrustacea</taxon>
        <taxon>Malacostraca</taxon>
        <taxon>Eumalacostraca</taxon>
        <taxon>Eucarida</taxon>
        <taxon>Euphausiacea</taxon>
        <taxon>Euphausiidae</taxon>
        <taxon>Meganyctiphanes</taxon>
    </lineage>
</organism>
<protein>
    <recommendedName>
        <fullName evidence="3">Fibronectin type-III domain-containing protein</fullName>
    </recommendedName>
</protein>
<dbReference type="CDD" id="cd00063">
    <property type="entry name" value="FN3"/>
    <property type="match status" value="1"/>
</dbReference>
<dbReference type="InterPro" id="IPR051622">
    <property type="entry name" value="R-tyr_protein_phosphatases"/>
</dbReference>
<accession>A0AAV2Q2Z6</accession>
<dbReference type="PANTHER" id="PTHR24051:SF9">
    <property type="entry name" value="FIBRONECTIN TYPE-III DOMAIN-CONTAINING PROTEIN"/>
    <property type="match status" value="1"/>
</dbReference>
<keyword evidence="1" id="KW-0677">Repeat</keyword>
<feature type="non-terminal residue" evidence="4">
    <location>
        <position position="1"/>
    </location>
</feature>
<evidence type="ECO:0000313" key="4">
    <source>
        <dbReference type="EMBL" id="CAL4067269.1"/>
    </source>
</evidence>
<feature type="non-terminal residue" evidence="4">
    <location>
        <position position="214"/>
    </location>
</feature>
<name>A0AAV2Q2Z6_MEGNR</name>
<keyword evidence="5" id="KW-1185">Reference proteome</keyword>
<feature type="domain" description="Fibronectin type-III" evidence="3">
    <location>
        <begin position="1"/>
        <end position="72"/>
    </location>
</feature>
<dbReference type="InterPro" id="IPR036116">
    <property type="entry name" value="FN3_sf"/>
</dbReference>
<dbReference type="Gene3D" id="2.60.40.10">
    <property type="entry name" value="Immunoglobulins"/>
    <property type="match status" value="1"/>
</dbReference>
<evidence type="ECO:0000313" key="5">
    <source>
        <dbReference type="Proteomes" id="UP001497623"/>
    </source>
</evidence>
<dbReference type="PANTHER" id="PTHR24051">
    <property type="entry name" value="SUSHI DOMAIN-CONTAINING PROTEIN 1"/>
    <property type="match status" value="1"/>
</dbReference>
<evidence type="ECO:0000259" key="3">
    <source>
        <dbReference type="PROSITE" id="PS50853"/>
    </source>
</evidence>
<dbReference type="InterPro" id="IPR013783">
    <property type="entry name" value="Ig-like_fold"/>
</dbReference>
<evidence type="ECO:0000256" key="1">
    <source>
        <dbReference type="ARBA" id="ARBA00022737"/>
    </source>
</evidence>
<dbReference type="InterPro" id="IPR003961">
    <property type="entry name" value="FN3_dom"/>
</dbReference>
<dbReference type="SUPFAM" id="SSF49265">
    <property type="entry name" value="Fibronectin type III"/>
    <property type="match status" value="1"/>
</dbReference>
<comment type="caution">
    <text evidence="4">The sequence shown here is derived from an EMBL/GenBank/DDBJ whole genome shotgun (WGS) entry which is preliminary data.</text>
</comment>
<dbReference type="EMBL" id="CAXKWB010002608">
    <property type="protein sequence ID" value="CAL4067269.1"/>
    <property type="molecule type" value="Genomic_DNA"/>
</dbReference>
<keyword evidence="2" id="KW-1015">Disulfide bond</keyword>
<dbReference type="AlphaFoldDB" id="A0AAV2Q2Z6"/>
<reference evidence="4 5" key="1">
    <citation type="submission" date="2024-05" db="EMBL/GenBank/DDBJ databases">
        <authorList>
            <person name="Wallberg A."/>
        </authorList>
    </citation>
    <scope>NUCLEOTIDE SEQUENCE [LARGE SCALE GENOMIC DNA]</scope>
</reference>
<sequence>VTYSAVKEFVDAQGVTQVQRVKIKTRIVNKRTYSYIIEDLRPFTTYTVNVTAVPPTQEYRPPAKITVTTQMAAPQPMVKPDFYGVKGEHEIAMILPQASEEYGPIAFYYLIVVPEDSLTENKNPDQFLTDDLISNKVSSSKDALAEGPYIAAKFLHRNIPYSFSLGDGQIYEGFKNRPLQKLKNEEVDVTGEQAPRMYKRYKIFIRSVVDTPGS</sequence>